<protein>
    <submittedName>
        <fullName evidence="2">Transcriptional regulator, Xre family</fullName>
    </submittedName>
</protein>
<dbReference type="CDD" id="cd00093">
    <property type="entry name" value="HTH_XRE"/>
    <property type="match status" value="1"/>
</dbReference>
<dbReference type="SUPFAM" id="SSF47413">
    <property type="entry name" value="lambda repressor-like DNA-binding domains"/>
    <property type="match status" value="1"/>
</dbReference>
<dbReference type="SMART" id="SM00530">
    <property type="entry name" value="HTH_XRE"/>
    <property type="match status" value="1"/>
</dbReference>
<accession>A0A3B0RII0</accession>
<reference evidence="2" key="1">
    <citation type="submission" date="2018-06" db="EMBL/GenBank/DDBJ databases">
        <authorList>
            <person name="Zhirakovskaya E."/>
        </authorList>
    </citation>
    <scope>NUCLEOTIDE SEQUENCE</scope>
</reference>
<name>A0A3B0RII0_9ZZZZ</name>
<dbReference type="InterPro" id="IPR001387">
    <property type="entry name" value="Cro/C1-type_HTH"/>
</dbReference>
<dbReference type="GO" id="GO:0003677">
    <property type="term" value="F:DNA binding"/>
    <property type="evidence" value="ECO:0007669"/>
    <property type="project" value="InterPro"/>
</dbReference>
<feature type="domain" description="HTH cro/C1-type" evidence="1">
    <location>
        <begin position="8"/>
        <end position="66"/>
    </location>
</feature>
<proteinExistence type="predicted"/>
<evidence type="ECO:0000259" key="1">
    <source>
        <dbReference type="PROSITE" id="PS50943"/>
    </source>
</evidence>
<sequence length="123" mass="13897">MTPFGEHIRELRAKKQVTMKEMAKAIGVSSAYLSALEHGNRGRPSWYLLQRTISYFNIIWDDAEELVKLARLSHPRITIDTSGLSPKATELANRLADDIAQMSEQQLSQHLSLMSKADLENKS</sequence>
<dbReference type="AlphaFoldDB" id="A0A3B0RII0"/>
<dbReference type="InterPro" id="IPR010982">
    <property type="entry name" value="Lambda_DNA-bd_dom_sf"/>
</dbReference>
<dbReference type="PROSITE" id="PS50943">
    <property type="entry name" value="HTH_CROC1"/>
    <property type="match status" value="1"/>
</dbReference>
<gene>
    <name evidence="2" type="ORF">MNBD_ALPHA08-839</name>
</gene>
<organism evidence="2">
    <name type="scientific">hydrothermal vent metagenome</name>
    <dbReference type="NCBI Taxonomy" id="652676"/>
    <lineage>
        <taxon>unclassified sequences</taxon>
        <taxon>metagenomes</taxon>
        <taxon>ecological metagenomes</taxon>
    </lineage>
</organism>
<dbReference type="Gene3D" id="1.10.260.40">
    <property type="entry name" value="lambda repressor-like DNA-binding domains"/>
    <property type="match status" value="1"/>
</dbReference>
<dbReference type="EMBL" id="UOEC01000093">
    <property type="protein sequence ID" value="VAV91819.1"/>
    <property type="molecule type" value="Genomic_DNA"/>
</dbReference>
<evidence type="ECO:0000313" key="2">
    <source>
        <dbReference type="EMBL" id="VAV91819.1"/>
    </source>
</evidence>
<dbReference type="Pfam" id="PF13560">
    <property type="entry name" value="HTH_31"/>
    <property type="match status" value="1"/>
</dbReference>